<dbReference type="EMBL" id="ML170226">
    <property type="protein sequence ID" value="TDL17177.1"/>
    <property type="molecule type" value="Genomic_DNA"/>
</dbReference>
<evidence type="ECO:0000313" key="1">
    <source>
        <dbReference type="EMBL" id="TDL17177.1"/>
    </source>
</evidence>
<feature type="non-terminal residue" evidence="1">
    <location>
        <position position="1"/>
    </location>
</feature>
<dbReference type="AlphaFoldDB" id="A0A4Y7PP21"/>
<keyword evidence="2" id="KW-1185">Reference proteome</keyword>
<dbReference type="Proteomes" id="UP000294933">
    <property type="component" value="Unassembled WGS sequence"/>
</dbReference>
<gene>
    <name evidence="1" type="ORF">BD410DRAFT_794566</name>
</gene>
<organism evidence="1 2">
    <name type="scientific">Rickenella mellea</name>
    <dbReference type="NCBI Taxonomy" id="50990"/>
    <lineage>
        <taxon>Eukaryota</taxon>
        <taxon>Fungi</taxon>
        <taxon>Dikarya</taxon>
        <taxon>Basidiomycota</taxon>
        <taxon>Agaricomycotina</taxon>
        <taxon>Agaricomycetes</taxon>
        <taxon>Hymenochaetales</taxon>
        <taxon>Rickenellaceae</taxon>
        <taxon>Rickenella</taxon>
    </lineage>
</organism>
<accession>A0A4Y7PP21</accession>
<name>A0A4Y7PP21_9AGAM</name>
<evidence type="ECO:0000313" key="2">
    <source>
        <dbReference type="Proteomes" id="UP000294933"/>
    </source>
</evidence>
<dbReference type="VEuPathDB" id="FungiDB:BD410DRAFT_794566"/>
<proteinExistence type="predicted"/>
<reference evidence="1 2" key="1">
    <citation type="submission" date="2018-06" db="EMBL/GenBank/DDBJ databases">
        <title>A transcriptomic atlas of mushroom development highlights an independent origin of complex multicellularity.</title>
        <authorList>
            <consortium name="DOE Joint Genome Institute"/>
            <person name="Krizsan K."/>
            <person name="Almasi E."/>
            <person name="Merenyi Z."/>
            <person name="Sahu N."/>
            <person name="Viragh M."/>
            <person name="Koszo T."/>
            <person name="Mondo S."/>
            <person name="Kiss B."/>
            <person name="Balint B."/>
            <person name="Kues U."/>
            <person name="Barry K."/>
            <person name="Hegedus J.C."/>
            <person name="Henrissat B."/>
            <person name="Johnson J."/>
            <person name="Lipzen A."/>
            <person name="Ohm R."/>
            <person name="Nagy I."/>
            <person name="Pangilinan J."/>
            <person name="Yan J."/>
            <person name="Xiong Y."/>
            <person name="Grigoriev I.V."/>
            <person name="Hibbett D.S."/>
            <person name="Nagy L.G."/>
        </authorList>
    </citation>
    <scope>NUCLEOTIDE SEQUENCE [LARGE SCALE GENOMIC DNA]</scope>
    <source>
        <strain evidence="1 2">SZMC22713</strain>
    </source>
</reference>
<sequence>GTKIIADMNGARIFGLAVDGDRWSAISEQIAMNRISNPGGGIAGDCPLSLKLIS</sequence>
<protein>
    <submittedName>
        <fullName evidence="1">Uncharacterized protein</fullName>
    </submittedName>
</protein>